<evidence type="ECO:0000256" key="7">
    <source>
        <dbReference type="SAM" id="Phobius"/>
    </source>
</evidence>
<proteinExistence type="inferred from homology"/>
<feature type="transmembrane region" description="Helical" evidence="7">
    <location>
        <begin position="152"/>
        <end position="172"/>
    </location>
</feature>
<evidence type="ECO:0000256" key="2">
    <source>
        <dbReference type="ARBA" id="ARBA00009773"/>
    </source>
</evidence>
<evidence type="ECO:0000313" key="9">
    <source>
        <dbReference type="Proteomes" id="UP000237061"/>
    </source>
</evidence>
<dbReference type="PANTHER" id="PTHR21716">
    <property type="entry name" value="TRANSMEMBRANE PROTEIN"/>
    <property type="match status" value="1"/>
</dbReference>
<accession>A0A2S3ZTL1</accession>
<comment type="subcellular location">
    <subcellularLocation>
        <location evidence="1">Membrane</location>
        <topology evidence="1">Multi-pass membrane protein</topology>
    </subcellularLocation>
</comment>
<keyword evidence="5 7" id="KW-0472">Membrane</keyword>
<evidence type="ECO:0000256" key="5">
    <source>
        <dbReference type="ARBA" id="ARBA00023136"/>
    </source>
</evidence>
<feature type="transmembrane region" description="Helical" evidence="7">
    <location>
        <begin position="77"/>
        <end position="102"/>
    </location>
</feature>
<name>A0A2S3ZTL1_ARTGL</name>
<evidence type="ECO:0000256" key="1">
    <source>
        <dbReference type="ARBA" id="ARBA00004141"/>
    </source>
</evidence>
<gene>
    <name evidence="8" type="ORF">CVS27_14540</name>
</gene>
<feature type="compositionally biased region" description="Basic and acidic residues" evidence="6">
    <location>
        <begin position="358"/>
        <end position="370"/>
    </location>
</feature>
<dbReference type="AlphaFoldDB" id="A0A2S3ZTL1"/>
<feature type="transmembrane region" description="Helical" evidence="7">
    <location>
        <begin position="235"/>
        <end position="258"/>
    </location>
</feature>
<evidence type="ECO:0000313" key="8">
    <source>
        <dbReference type="EMBL" id="POH72595.1"/>
    </source>
</evidence>
<dbReference type="EMBL" id="PPXC01000012">
    <property type="protein sequence ID" value="POH72595.1"/>
    <property type="molecule type" value="Genomic_DNA"/>
</dbReference>
<evidence type="ECO:0000256" key="3">
    <source>
        <dbReference type="ARBA" id="ARBA00022692"/>
    </source>
</evidence>
<reference evidence="8 9" key="1">
    <citation type="submission" date="2018-01" db="EMBL/GenBank/DDBJ databases">
        <title>Arthrobacter sp. nov., from glaciers in China.</title>
        <authorList>
            <person name="Liu Q."/>
            <person name="Xin Y.-H."/>
        </authorList>
    </citation>
    <scope>NUCLEOTIDE SEQUENCE [LARGE SCALE GENOMIC DNA]</scope>
    <source>
        <strain evidence="8 9">HLT2-12-2</strain>
    </source>
</reference>
<feature type="transmembrane region" description="Helical" evidence="7">
    <location>
        <begin position="208"/>
        <end position="229"/>
    </location>
</feature>
<protein>
    <submittedName>
        <fullName evidence="8">AI-2E family transporter</fullName>
    </submittedName>
</protein>
<sequence length="397" mass="41852">MGAVEIGANHMPHTSGALPRGVVVLLGLASATIVAIGISGLRGILAPVLLTLILTICAHPARAYVQKRGVPQGLATGAVIAVMFAFLAGFVVTVFIAVGHFVEMLPRYASQFEEMGQNIGVRLGSLGISQDQVSALVSSIDPRNVMALVTDAVGGVFSISGALVIVLTMMILMSADAVYVPTILHQLGAKAPDLVTALTDYASNVRRYMVVTTGLGIVQGVLNALALWIMHVPAALLWGLLAFLCSFIPNVGYFFALVPPMVFGFLVGGWPTLIAVVVIYAVINAVVQSIIQPRVVGQAVSLSQSVTFFSVLFWAVVMGPVGAILAIPFTLFGKALLIDSDPSARFWRPALGPTGETRSIKKQEDVESKHTRQLAHSAARARARAGKRGSAPDKPLR</sequence>
<evidence type="ECO:0000256" key="6">
    <source>
        <dbReference type="SAM" id="MobiDB-lite"/>
    </source>
</evidence>
<comment type="caution">
    <text evidence="8">The sequence shown here is derived from an EMBL/GenBank/DDBJ whole genome shotgun (WGS) entry which is preliminary data.</text>
</comment>
<feature type="region of interest" description="Disordered" evidence="6">
    <location>
        <begin position="354"/>
        <end position="397"/>
    </location>
</feature>
<dbReference type="Proteomes" id="UP000237061">
    <property type="component" value="Unassembled WGS sequence"/>
</dbReference>
<dbReference type="InterPro" id="IPR002549">
    <property type="entry name" value="AI-2E-like"/>
</dbReference>
<feature type="transmembrane region" description="Helical" evidence="7">
    <location>
        <begin position="21"/>
        <end position="38"/>
    </location>
</feature>
<feature type="transmembrane region" description="Helical" evidence="7">
    <location>
        <begin position="270"/>
        <end position="291"/>
    </location>
</feature>
<keyword evidence="3 7" id="KW-0812">Transmembrane</keyword>
<dbReference type="Pfam" id="PF01594">
    <property type="entry name" value="AI-2E_transport"/>
    <property type="match status" value="1"/>
</dbReference>
<organism evidence="8 9">
    <name type="scientific">Arthrobacter glacialis</name>
    <dbReference type="NCBI Taxonomy" id="1664"/>
    <lineage>
        <taxon>Bacteria</taxon>
        <taxon>Bacillati</taxon>
        <taxon>Actinomycetota</taxon>
        <taxon>Actinomycetes</taxon>
        <taxon>Micrococcales</taxon>
        <taxon>Micrococcaceae</taxon>
        <taxon>Arthrobacter</taxon>
    </lineage>
</organism>
<dbReference type="GO" id="GO:0016020">
    <property type="term" value="C:membrane"/>
    <property type="evidence" value="ECO:0007669"/>
    <property type="project" value="UniProtKB-SubCell"/>
</dbReference>
<feature type="transmembrane region" description="Helical" evidence="7">
    <location>
        <begin position="311"/>
        <end position="338"/>
    </location>
</feature>
<dbReference type="GO" id="GO:0055085">
    <property type="term" value="P:transmembrane transport"/>
    <property type="evidence" value="ECO:0007669"/>
    <property type="project" value="TreeGrafter"/>
</dbReference>
<evidence type="ECO:0000256" key="4">
    <source>
        <dbReference type="ARBA" id="ARBA00022989"/>
    </source>
</evidence>
<feature type="transmembrane region" description="Helical" evidence="7">
    <location>
        <begin position="44"/>
        <end position="65"/>
    </location>
</feature>
<comment type="similarity">
    <text evidence="2">Belongs to the autoinducer-2 exporter (AI-2E) (TC 2.A.86) family.</text>
</comment>
<keyword evidence="4 7" id="KW-1133">Transmembrane helix</keyword>
<keyword evidence="9" id="KW-1185">Reference proteome</keyword>
<dbReference type="PANTHER" id="PTHR21716:SF64">
    <property type="entry name" value="AI-2 TRANSPORT PROTEIN TQSA"/>
    <property type="match status" value="1"/>
</dbReference>